<comment type="subcellular location">
    <subcellularLocation>
        <location evidence="1">Nucleus</location>
    </subcellularLocation>
</comment>
<dbReference type="GO" id="GO:0003700">
    <property type="term" value="F:DNA-binding transcription factor activity"/>
    <property type="evidence" value="ECO:0007669"/>
    <property type="project" value="InterPro"/>
</dbReference>
<evidence type="ECO:0000256" key="3">
    <source>
        <dbReference type="ARBA" id="ARBA00023242"/>
    </source>
</evidence>
<accession>A0A1Z5KNY3</accession>
<reference evidence="6 7" key="1">
    <citation type="journal article" date="2015" name="Plant Cell">
        <title>Oil accumulation by the oleaginous diatom Fistulifera solaris as revealed by the genome and transcriptome.</title>
        <authorList>
            <person name="Tanaka T."/>
            <person name="Maeda Y."/>
            <person name="Veluchamy A."/>
            <person name="Tanaka M."/>
            <person name="Abida H."/>
            <person name="Marechal E."/>
            <person name="Bowler C."/>
            <person name="Muto M."/>
            <person name="Sunaga Y."/>
            <person name="Tanaka M."/>
            <person name="Yoshino T."/>
            <person name="Taniguchi T."/>
            <person name="Fukuda Y."/>
            <person name="Nemoto M."/>
            <person name="Matsumoto M."/>
            <person name="Wong P.S."/>
            <person name="Aburatani S."/>
            <person name="Fujibuchi W."/>
        </authorList>
    </citation>
    <scope>NUCLEOTIDE SEQUENCE [LARGE SCALE GENOMIC DNA]</scope>
    <source>
        <strain evidence="6 7">JPCC DA0580</strain>
    </source>
</reference>
<name>A0A1Z5KNY3_FISSO</name>
<sequence>MQTNTTNHYNGSGNFPERLHYVLDEMARDHQEHIMGWDETGSGFQVHDRNLLEKEILPNFFRQTKYTSFQRQLNIYGFTRITTGPRKGSYCHDLFIRNMPELAQQIPRKDIKKGIRSQIRASSQQSVTAVPKDLVYPGLQHTTSRRGSLAQDRSLEGVPLNWSMRNINRSPSLNLAYLCAQNEGAGPIINSVTNPSTFGTSLAFASRQFASQYNQGNALLGREVPNGVLHSPLSPAANSQDLINKALILMRSNNNLGR</sequence>
<dbReference type="Pfam" id="PF00447">
    <property type="entry name" value="HSF_DNA-bind"/>
    <property type="match status" value="1"/>
</dbReference>
<evidence type="ECO:0000313" key="7">
    <source>
        <dbReference type="Proteomes" id="UP000198406"/>
    </source>
</evidence>
<dbReference type="AlphaFoldDB" id="A0A1Z5KNY3"/>
<dbReference type="OrthoDB" id="47321at2759"/>
<evidence type="ECO:0000256" key="2">
    <source>
        <dbReference type="ARBA" id="ARBA00023125"/>
    </source>
</evidence>
<organism evidence="6 7">
    <name type="scientific">Fistulifera solaris</name>
    <name type="common">Oleaginous diatom</name>
    <dbReference type="NCBI Taxonomy" id="1519565"/>
    <lineage>
        <taxon>Eukaryota</taxon>
        <taxon>Sar</taxon>
        <taxon>Stramenopiles</taxon>
        <taxon>Ochrophyta</taxon>
        <taxon>Bacillariophyta</taxon>
        <taxon>Bacillariophyceae</taxon>
        <taxon>Bacillariophycidae</taxon>
        <taxon>Naviculales</taxon>
        <taxon>Naviculaceae</taxon>
        <taxon>Fistulifera</taxon>
    </lineage>
</organism>
<comment type="caution">
    <text evidence="6">The sequence shown here is derived from an EMBL/GenBank/DDBJ whole genome shotgun (WGS) entry which is preliminary data.</text>
</comment>
<dbReference type="SMART" id="SM00415">
    <property type="entry name" value="HSF"/>
    <property type="match status" value="1"/>
</dbReference>
<proteinExistence type="inferred from homology"/>
<protein>
    <recommendedName>
        <fullName evidence="5">HSF-type DNA-binding domain-containing protein</fullName>
    </recommendedName>
</protein>
<dbReference type="SUPFAM" id="SSF46785">
    <property type="entry name" value="Winged helix' DNA-binding domain"/>
    <property type="match status" value="1"/>
</dbReference>
<dbReference type="EMBL" id="BDSP01000263">
    <property type="protein sequence ID" value="GAX27986.1"/>
    <property type="molecule type" value="Genomic_DNA"/>
</dbReference>
<dbReference type="Proteomes" id="UP000198406">
    <property type="component" value="Unassembled WGS sequence"/>
</dbReference>
<dbReference type="FunFam" id="1.10.10.10:FF:000479">
    <property type="entry name" value="Predicted protein"/>
    <property type="match status" value="1"/>
</dbReference>
<gene>
    <name evidence="6" type="ORF">FisN_16Lh320</name>
</gene>
<dbReference type="PANTHER" id="PTHR10015">
    <property type="entry name" value="HEAT SHOCK TRANSCRIPTION FACTOR"/>
    <property type="match status" value="1"/>
</dbReference>
<dbReference type="GO" id="GO:0005634">
    <property type="term" value="C:nucleus"/>
    <property type="evidence" value="ECO:0007669"/>
    <property type="project" value="UniProtKB-SubCell"/>
</dbReference>
<dbReference type="InterPro" id="IPR000232">
    <property type="entry name" value="HSF_DNA-bd"/>
</dbReference>
<dbReference type="InterPro" id="IPR036388">
    <property type="entry name" value="WH-like_DNA-bd_sf"/>
</dbReference>
<evidence type="ECO:0000259" key="5">
    <source>
        <dbReference type="SMART" id="SM00415"/>
    </source>
</evidence>
<evidence type="ECO:0000256" key="1">
    <source>
        <dbReference type="ARBA" id="ARBA00004123"/>
    </source>
</evidence>
<dbReference type="GO" id="GO:0043565">
    <property type="term" value="F:sequence-specific DNA binding"/>
    <property type="evidence" value="ECO:0007669"/>
    <property type="project" value="InterPro"/>
</dbReference>
<dbReference type="Gene3D" id="1.10.10.10">
    <property type="entry name" value="Winged helix-like DNA-binding domain superfamily/Winged helix DNA-binding domain"/>
    <property type="match status" value="1"/>
</dbReference>
<keyword evidence="3" id="KW-0539">Nucleus</keyword>
<keyword evidence="2" id="KW-0238">DNA-binding</keyword>
<keyword evidence="7" id="KW-1185">Reference proteome</keyword>
<dbReference type="PANTHER" id="PTHR10015:SF206">
    <property type="entry name" value="HSF-TYPE DNA-BINDING DOMAIN-CONTAINING PROTEIN"/>
    <property type="match status" value="1"/>
</dbReference>
<evidence type="ECO:0000256" key="4">
    <source>
        <dbReference type="RuleBase" id="RU004020"/>
    </source>
</evidence>
<dbReference type="InterPro" id="IPR036390">
    <property type="entry name" value="WH_DNA-bd_sf"/>
</dbReference>
<dbReference type="InParanoid" id="A0A1Z5KNY3"/>
<feature type="domain" description="HSF-type DNA-binding" evidence="5">
    <location>
        <begin position="11"/>
        <end position="109"/>
    </location>
</feature>
<comment type="similarity">
    <text evidence="4">Belongs to the HSF family.</text>
</comment>
<evidence type="ECO:0000313" key="6">
    <source>
        <dbReference type="EMBL" id="GAX27986.1"/>
    </source>
</evidence>